<dbReference type="InterPro" id="IPR052356">
    <property type="entry name" value="Thiol_S-MT"/>
</dbReference>
<name>A0ABV1VXH3_9ACTN</name>
<protein>
    <submittedName>
        <fullName evidence="1">Uncharacterized protein</fullName>
    </submittedName>
</protein>
<keyword evidence="2" id="KW-1185">Reference proteome</keyword>
<reference evidence="1 2" key="1">
    <citation type="submission" date="2024-06" db="EMBL/GenBank/DDBJ databases">
        <title>The Natural Products Discovery Center: Release of the First 8490 Sequenced Strains for Exploring Actinobacteria Biosynthetic Diversity.</title>
        <authorList>
            <person name="Kalkreuter E."/>
            <person name="Kautsar S.A."/>
            <person name="Yang D."/>
            <person name="Bader C.D."/>
            <person name="Teijaro C.N."/>
            <person name="Fluegel L."/>
            <person name="Davis C.M."/>
            <person name="Simpson J.R."/>
            <person name="Lauterbach L."/>
            <person name="Steele A.D."/>
            <person name="Gui C."/>
            <person name="Meng S."/>
            <person name="Li G."/>
            <person name="Viehrig K."/>
            <person name="Ye F."/>
            <person name="Su P."/>
            <person name="Kiefer A.F."/>
            <person name="Nichols A."/>
            <person name="Cepeda A.J."/>
            <person name="Yan W."/>
            <person name="Fan B."/>
            <person name="Jiang Y."/>
            <person name="Adhikari A."/>
            <person name="Zheng C.-J."/>
            <person name="Schuster L."/>
            <person name="Cowan T.M."/>
            <person name="Smanski M.J."/>
            <person name="Chevrette M.G."/>
            <person name="De Carvalho L.P.S."/>
            <person name="Shen B."/>
        </authorList>
    </citation>
    <scope>NUCLEOTIDE SEQUENCE [LARGE SCALE GENOMIC DNA]</scope>
    <source>
        <strain evidence="1 2">NPDC000634</strain>
    </source>
</reference>
<dbReference type="PANTHER" id="PTHR45036:SF1">
    <property type="entry name" value="METHYLTRANSFERASE LIKE 7A"/>
    <property type="match status" value="1"/>
</dbReference>
<dbReference type="Proteomes" id="UP001458415">
    <property type="component" value="Unassembled WGS sequence"/>
</dbReference>
<comment type="caution">
    <text evidence="1">The sequence shown here is derived from an EMBL/GenBank/DDBJ whole genome shotgun (WGS) entry which is preliminary data.</text>
</comment>
<dbReference type="InterPro" id="IPR029063">
    <property type="entry name" value="SAM-dependent_MTases_sf"/>
</dbReference>
<accession>A0ABV1VXH3</accession>
<dbReference type="PANTHER" id="PTHR45036">
    <property type="entry name" value="METHYLTRANSFERASE LIKE 7B"/>
    <property type="match status" value="1"/>
</dbReference>
<gene>
    <name evidence="1" type="ORF">ABT317_06165</name>
</gene>
<proteinExistence type="predicted"/>
<dbReference type="SUPFAM" id="SSF53335">
    <property type="entry name" value="S-adenosyl-L-methionine-dependent methyltransferases"/>
    <property type="match status" value="1"/>
</dbReference>
<evidence type="ECO:0000313" key="1">
    <source>
        <dbReference type="EMBL" id="MER6976626.1"/>
    </source>
</evidence>
<sequence>MHINTRLSPLYAGSSPHAVTEAASGRGENRSPGCCGGELRFYEHVRSPRQWAGWLEDVITPLWSRVGGGCHPNRDTEAAIRAAGFTVTDIDRFGFSFSPFVPKTLHIAGTAVQS</sequence>
<dbReference type="EMBL" id="JBEPCU010000056">
    <property type="protein sequence ID" value="MER6976626.1"/>
    <property type="molecule type" value="Genomic_DNA"/>
</dbReference>
<organism evidence="1 2">
    <name type="scientific">Streptomyces carpinensis</name>
    <dbReference type="NCBI Taxonomy" id="66369"/>
    <lineage>
        <taxon>Bacteria</taxon>
        <taxon>Bacillati</taxon>
        <taxon>Actinomycetota</taxon>
        <taxon>Actinomycetes</taxon>
        <taxon>Kitasatosporales</taxon>
        <taxon>Streptomycetaceae</taxon>
        <taxon>Streptomyces</taxon>
    </lineage>
</organism>
<evidence type="ECO:0000313" key="2">
    <source>
        <dbReference type="Proteomes" id="UP001458415"/>
    </source>
</evidence>